<organism evidence="1 2">
    <name type="scientific">Mucilaginibacter gynuensis</name>
    <dbReference type="NCBI Taxonomy" id="1302236"/>
    <lineage>
        <taxon>Bacteria</taxon>
        <taxon>Pseudomonadati</taxon>
        <taxon>Bacteroidota</taxon>
        <taxon>Sphingobacteriia</taxon>
        <taxon>Sphingobacteriales</taxon>
        <taxon>Sphingobacteriaceae</taxon>
        <taxon>Mucilaginibacter</taxon>
    </lineage>
</organism>
<accession>A0ABP8H6K4</accession>
<dbReference type="RefSeq" id="WP_345213220.1">
    <property type="nucleotide sequence ID" value="NZ_BAABFT010000015.1"/>
</dbReference>
<evidence type="ECO:0000313" key="2">
    <source>
        <dbReference type="Proteomes" id="UP001500582"/>
    </source>
</evidence>
<keyword evidence="2" id="KW-1185">Reference proteome</keyword>
<evidence type="ECO:0008006" key="3">
    <source>
        <dbReference type="Google" id="ProtNLM"/>
    </source>
</evidence>
<sequence length="133" mass="14885">MPKNIILAIIGALVFLLSACGGGINAEKLRGKWKYIKVFKPNANPPDTVSSIELDENKPYIEFSGDDKLKIIWGGEVLSHGTYKIEASNLRYREEFDNGQSRQFPFYVSELTDKKIIFETVGADGSRVEAVKE</sequence>
<reference evidence="2" key="1">
    <citation type="journal article" date="2019" name="Int. J. Syst. Evol. Microbiol.">
        <title>The Global Catalogue of Microorganisms (GCM) 10K type strain sequencing project: providing services to taxonomists for standard genome sequencing and annotation.</title>
        <authorList>
            <consortium name="The Broad Institute Genomics Platform"/>
            <consortium name="The Broad Institute Genome Sequencing Center for Infectious Disease"/>
            <person name="Wu L."/>
            <person name="Ma J."/>
        </authorList>
    </citation>
    <scope>NUCLEOTIDE SEQUENCE [LARGE SCALE GENOMIC DNA]</scope>
    <source>
        <strain evidence="2">JCM 17705</strain>
    </source>
</reference>
<proteinExistence type="predicted"/>
<comment type="caution">
    <text evidence="1">The sequence shown here is derived from an EMBL/GenBank/DDBJ whole genome shotgun (WGS) entry which is preliminary data.</text>
</comment>
<dbReference type="PROSITE" id="PS51257">
    <property type="entry name" value="PROKAR_LIPOPROTEIN"/>
    <property type="match status" value="1"/>
</dbReference>
<protein>
    <recommendedName>
        <fullName evidence="3">Lipocalin-like domain-containing protein</fullName>
    </recommendedName>
</protein>
<dbReference type="Proteomes" id="UP001500582">
    <property type="component" value="Unassembled WGS sequence"/>
</dbReference>
<name>A0ABP8H6K4_9SPHI</name>
<dbReference type="EMBL" id="BAABFT010000015">
    <property type="protein sequence ID" value="GAA4335049.1"/>
    <property type="molecule type" value="Genomic_DNA"/>
</dbReference>
<evidence type="ECO:0000313" key="1">
    <source>
        <dbReference type="EMBL" id="GAA4335049.1"/>
    </source>
</evidence>
<gene>
    <name evidence="1" type="ORF">GCM10023149_42770</name>
</gene>